<accession>A0A9D5BQB8</accession>
<reference evidence="2 3" key="1">
    <citation type="journal article" date="2022" name="Nat. Genet.">
        <title>Improved pea reference genome and pan-genome highlight genomic features and evolutionary characteristics.</title>
        <authorList>
            <person name="Yang T."/>
            <person name="Liu R."/>
            <person name="Luo Y."/>
            <person name="Hu S."/>
            <person name="Wang D."/>
            <person name="Wang C."/>
            <person name="Pandey M.K."/>
            <person name="Ge S."/>
            <person name="Xu Q."/>
            <person name="Li N."/>
            <person name="Li G."/>
            <person name="Huang Y."/>
            <person name="Saxena R.K."/>
            <person name="Ji Y."/>
            <person name="Li M."/>
            <person name="Yan X."/>
            <person name="He Y."/>
            <person name="Liu Y."/>
            <person name="Wang X."/>
            <person name="Xiang C."/>
            <person name="Varshney R.K."/>
            <person name="Ding H."/>
            <person name="Gao S."/>
            <person name="Zong X."/>
        </authorList>
    </citation>
    <scope>NUCLEOTIDE SEQUENCE [LARGE SCALE GENOMIC DNA]</scope>
    <source>
        <strain evidence="2 3">cv. Zhongwan 6</strain>
    </source>
</reference>
<dbReference type="AlphaFoldDB" id="A0A9D5BQB8"/>
<name>A0A9D5BQB8_PEA</name>
<dbReference type="EMBL" id="JAMSHJ010000001">
    <property type="protein sequence ID" value="KAI5448004.1"/>
    <property type="molecule type" value="Genomic_DNA"/>
</dbReference>
<feature type="compositionally biased region" description="Polar residues" evidence="1">
    <location>
        <begin position="136"/>
        <end position="162"/>
    </location>
</feature>
<evidence type="ECO:0000256" key="1">
    <source>
        <dbReference type="SAM" id="MobiDB-lite"/>
    </source>
</evidence>
<keyword evidence="3" id="KW-1185">Reference proteome</keyword>
<feature type="region of interest" description="Disordered" evidence="1">
    <location>
        <begin position="67"/>
        <end position="162"/>
    </location>
</feature>
<feature type="compositionally biased region" description="Basic and acidic residues" evidence="1">
    <location>
        <begin position="77"/>
        <end position="96"/>
    </location>
</feature>
<dbReference type="Gramene" id="Psat01G0544100-T1">
    <property type="protein sequence ID" value="KAI5448004.1"/>
    <property type="gene ID" value="KIW84_015441"/>
</dbReference>
<evidence type="ECO:0000313" key="3">
    <source>
        <dbReference type="Proteomes" id="UP001058974"/>
    </source>
</evidence>
<sequence length="162" mass="18535">MQGIGFQTGMVKPNGIHCRHAIAALGFRNQCHEDYVDDCYSKETYVRCYGYNVSPINGQEMWPKIDREEMLPPSYKRGPERPKKLRRKEPDEDPNKGRIQTSYCCPRYGIHDHNSRSCTSQVVDPEAQKRKRNPKKTSIGNTTQEQCQAQTQPTESGAATQK</sequence>
<proteinExistence type="predicted"/>
<dbReference type="Proteomes" id="UP001058974">
    <property type="component" value="Chromosome 1"/>
</dbReference>
<gene>
    <name evidence="2" type="ORF">KIW84_015441</name>
</gene>
<protein>
    <submittedName>
        <fullName evidence="2">Uncharacterized protein</fullName>
    </submittedName>
</protein>
<comment type="caution">
    <text evidence="2">The sequence shown here is derived from an EMBL/GenBank/DDBJ whole genome shotgun (WGS) entry which is preliminary data.</text>
</comment>
<organism evidence="2 3">
    <name type="scientific">Pisum sativum</name>
    <name type="common">Garden pea</name>
    <name type="synonym">Lathyrus oleraceus</name>
    <dbReference type="NCBI Taxonomy" id="3888"/>
    <lineage>
        <taxon>Eukaryota</taxon>
        <taxon>Viridiplantae</taxon>
        <taxon>Streptophyta</taxon>
        <taxon>Embryophyta</taxon>
        <taxon>Tracheophyta</taxon>
        <taxon>Spermatophyta</taxon>
        <taxon>Magnoliopsida</taxon>
        <taxon>eudicotyledons</taxon>
        <taxon>Gunneridae</taxon>
        <taxon>Pentapetalae</taxon>
        <taxon>rosids</taxon>
        <taxon>fabids</taxon>
        <taxon>Fabales</taxon>
        <taxon>Fabaceae</taxon>
        <taxon>Papilionoideae</taxon>
        <taxon>50 kb inversion clade</taxon>
        <taxon>NPAAA clade</taxon>
        <taxon>Hologalegina</taxon>
        <taxon>IRL clade</taxon>
        <taxon>Fabeae</taxon>
        <taxon>Lathyrus</taxon>
    </lineage>
</organism>
<evidence type="ECO:0000313" key="2">
    <source>
        <dbReference type="EMBL" id="KAI5448004.1"/>
    </source>
</evidence>